<evidence type="ECO:0000313" key="5">
    <source>
        <dbReference type="Proteomes" id="UP000251795"/>
    </source>
</evidence>
<feature type="domain" description="KTSC and Metallopeptidase-like N-terminal fusion" evidence="3">
    <location>
        <begin position="16"/>
        <end position="81"/>
    </location>
</feature>
<feature type="compositionally biased region" description="Acidic residues" evidence="2">
    <location>
        <begin position="401"/>
        <end position="500"/>
    </location>
</feature>
<feature type="coiled-coil region" evidence="1">
    <location>
        <begin position="311"/>
        <end position="338"/>
    </location>
</feature>
<accession>A0A2Z4QDT2</accession>
<dbReference type="Pfam" id="PF20294">
    <property type="entry name" value="KMPT-N"/>
    <property type="match status" value="1"/>
</dbReference>
<evidence type="ECO:0000256" key="1">
    <source>
        <dbReference type="SAM" id="Coils"/>
    </source>
</evidence>
<feature type="compositionally biased region" description="Acidic residues" evidence="2">
    <location>
        <begin position="372"/>
        <end position="384"/>
    </location>
</feature>
<keyword evidence="1" id="KW-0175">Coiled coil</keyword>
<dbReference type="InterPro" id="IPR046899">
    <property type="entry name" value="KMPT_N"/>
</dbReference>
<dbReference type="EMBL" id="MH248138">
    <property type="protein sequence ID" value="AWY08425.1"/>
    <property type="molecule type" value="Genomic_DNA"/>
</dbReference>
<organism evidence="4 5">
    <name type="scientific">Erwinia phage vB_EamM_Alexandra</name>
    <dbReference type="NCBI Taxonomy" id="2201424"/>
    <lineage>
        <taxon>Viruses</taxon>
        <taxon>Duplodnaviria</taxon>
        <taxon>Heunggongvirae</taxon>
        <taxon>Uroviricota</taxon>
        <taxon>Caudoviricetes</taxon>
        <taxon>Alexandravirus</taxon>
        <taxon>Alexandravirus alexandra</taxon>
    </lineage>
</organism>
<evidence type="ECO:0000256" key="2">
    <source>
        <dbReference type="SAM" id="MobiDB-lite"/>
    </source>
</evidence>
<keyword evidence="5" id="KW-1185">Reference proteome</keyword>
<reference evidence="4 5" key="1">
    <citation type="submission" date="2018-04" db="EMBL/GenBank/DDBJ databases">
        <authorList>
            <person name="Go L.Y."/>
            <person name="Mitchell J.A."/>
        </authorList>
    </citation>
    <scope>NUCLEOTIDE SEQUENCE [LARGE SCALE GENOMIC DNA]</scope>
</reference>
<name>A0A2Z4QDT2_9CAUD</name>
<dbReference type="Proteomes" id="UP000251795">
    <property type="component" value="Segment"/>
</dbReference>
<evidence type="ECO:0000313" key="4">
    <source>
        <dbReference type="EMBL" id="AWY08425.1"/>
    </source>
</evidence>
<sequence>MILSVSASHNDAVTKYAWMKYKGSRGKEVSQRTHKRMIREGDTFGILPLRNGGRYTLIFADMPHVDFPLDKTTGLFLMEHSSKLRKVPDVVNRESRTKTAGAKTMQRQINRVQFDAARFAPKSVKSEAVYGVNFDNYQWRMVPSMEYPVKTSKGMLKLYKNDMIGVRYLRQGKGGVVINTDGLFIKVDDAQYDLLVHDTNILPFNDWPKGEVDVDTLKAYRKQVRRHRKRSQLEEEEAVRLANNAKILEQKQQRKELQKEARKTAAQRSAEMKDLRSKVKSGEIEAPKAEVRTVYADGIDKRGKRVRVIEHEELDDAIEELDIELDFDEQKLEDVLSRSPFAGDMYNIEDSIGSLFGGDDSQDHEEPSLDLSDIDEPEDDEEDVAPPKVRAKVKGKKPVEADPEEEEEEPSEVEEVEEEEVEEEEDPDAEEDTDDSDPDAADAEDGDDESDDESVDDADADDEGADPEGEDGADEEEEEDESSDAADAVDEVDPEEDQDSDVAAAEQESKETAKKIAAANQSTPSARAEEAEEGDVLQFKADAKLKRDWVVVRVSTHNASDNIVIYTLYDITNSPDEVRQVRVNRARKQNLFDYAEHVKDMAPKLFNRVLDMTEDYPVNKDPIAS</sequence>
<feature type="region of interest" description="Disordered" evidence="2">
    <location>
        <begin position="352"/>
        <end position="534"/>
    </location>
</feature>
<gene>
    <name evidence="4" type="ORF">Alexandra_153</name>
</gene>
<protein>
    <recommendedName>
        <fullName evidence="3">KTSC and Metallopeptidase-like N-terminal fusion domain-containing protein</fullName>
    </recommendedName>
</protein>
<feature type="coiled-coil region" evidence="1">
    <location>
        <begin position="217"/>
        <end position="268"/>
    </location>
</feature>
<proteinExistence type="predicted"/>
<evidence type="ECO:0000259" key="3">
    <source>
        <dbReference type="Pfam" id="PF20294"/>
    </source>
</evidence>